<reference evidence="2 3" key="1">
    <citation type="submission" date="2023-08" db="EMBL/GenBank/DDBJ databases">
        <title>Black Yeasts Isolated from many extreme environments.</title>
        <authorList>
            <person name="Coleine C."/>
            <person name="Stajich J.E."/>
            <person name="Selbmann L."/>
        </authorList>
    </citation>
    <scope>NUCLEOTIDE SEQUENCE [LARGE SCALE GENOMIC DNA]</scope>
    <source>
        <strain evidence="2 3">CCFEE 5935</strain>
    </source>
</reference>
<dbReference type="RefSeq" id="XP_064655035.1">
    <property type="nucleotide sequence ID" value="XM_064806730.1"/>
</dbReference>
<dbReference type="GeneID" id="89930834"/>
<dbReference type="EMBL" id="JAVRRT010000018">
    <property type="protein sequence ID" value="KAK5164839.1"/>
    <property type="molecule type" value="Genomic_DNA"/>
</dbReference>
<comment type="caution">
    <text evidence="2">The sequence shown here is derived from an EMBL/GenBank/DDBJ whole genome shotgun (WGS) entry which is preliminary data.</text>
</comment>
<sequence>MAQPTTKSLHTSLDKLQISTPKPATTKKSEPADSWEDEAEATTPSSEDDTTPIGSPNNAGLEAPPPTPSSPSQIPTQYAPTNSPIYRPGGDPLSMVPAELAPRKTSPNTEDKRPEKSTAVASRLIAAGIGQKAPKRTKEQREYEQAMKVQEKKRRDAVKAEEERKRVERERAVRDVWGD</sequence>
<protein>
    <submittedName>
        <fullName evidence="2">Uncharacterized protein</fullName>
    </submittedName>
</protein>
<dbReference type="Proteomes" id="UP001337655">
    <property type="component" value="Unassembled WGS sequence"/>
</dbReference>
<name>A0AAV9NXV1_9PEZI</name>
<gene>
    <name evidence="2" type="ORF">LTR77_009503</name>
</gene>
<evidence type="ECO:0000313" key="2">
    <source>
        <dbReference type="EMBL" id="KAK5164839.1"/>
    </source>
</evidence>
<evidence type="ECO:0000256" key="1">
    <source>
        <dbReference type="SAM" id="MobiDB-lite"/>
    </source>
</evidence>
<feature type="compositionally biased region" description="Polar residues" evidence="1">
    <location>
        <begin position="1"/>
        <end position="11"/>
    </location>
</feature>
<proteinExistence type="predicted"/>
<dbReference type="AlphaFoldDB" id="A0AAV9NXV1"/>
<organism evidence="2 3">
    <name type="scientific">Saxophila tyrrhenica</name>
    <dbReference type="NCBI Taxonomy" id="1690608"/>
    <lineage>
        <taxon>Eukaryota</taxon>
        <taxon>Fungi</taxon>
        <taxon>Dikarya</taxon>
        <taxon>Ascomycota</taxon>
        <taxon>Pezizomycotina</taxon>
        <taxon>Dothideomycetes</taxon>
        <taxon>Dothideomycetidae</taxon>
        <taxon>Mycosphaerellales</taxon>
        <taxon>Extremaceae</taxon>
        <taxon>Saxophila</taxon>
    </lineage>
</organism>
<keyword evidence="3" id="KW-1185">Reference proteome</keyword>
<accession>A0AAV9NXV1</accession>
<feature type="compositionally biased region" description="Acidic residues" evidence="1">
    <location>
        <begin position="33"/>
        <end position="50"/>
    </location>
</feature>
<feature type="region of interest" description="Disordered" evidence="1">
    <location>
        <begin position="147"/>
        <end position="179"/>
    </location>
</feature>
<feature type="region of interest" description="Disordered" evidence="1">
    <location>
        <begin position="1"/>
        <end position="119"/>
    </location>
</feature>
<evidence type="ECO:0000313" key="3">
    <source>
        <dbReference type="Proteomes" id="UP001337655"/>
    </source>
</evidence>